<dbReference type="Pfam" id="PF13127">
    <property type="entry name" value="DUF3955"/>
    <property type="match status" value="1"/>
</dbReference>
<protein>
    <recommendedName>
        <fullName evidence="2">DUF3955 domain-containing protein</fullName>
    </recommendedName>
</protein>
<sequence length="71" mass="7816">MKKYVIAATPIFLGVICFILRGMIGDSLAPDGTLIEPFFLIPVGYLFFFTGIISILFVAIFSTIKKINVAK</sequence>
<feature type="transmembrane region" description="Helical" evidence="1">
    <location>
        <begin position="44"/>
        <end position="64"/>
    </location>
</feature>
<evidence type="ECO:0000259" key="2">
    <source>
        <dbReference type="Pfam" id="PF13127"/>
    </source>
</evidence>
<keyword evidence="1" id="KW-0472">Membrane</keyword>
<feature type="domain" description="DUF3955" evidence="2">
    <location>
        <begin position="3"/>
        <end position="59"/>
    </location>
</feature>
<feature type="transmembrane region" description="Helical" evidence="1">
    <location>
        <begin position="5"/>
        <end position="24"/>
    </location>
</feature>
<organism evidence="3 4">
    <name type="scientific">Lysinibacillus parviboronicapiens</name>
    <dbReference type="NCBI Taxonomy" id="436516"/>
    <lineage>
        <taxon>Bacteria</taxon>
        <taxon>Bacillati</taxon>
        <taxon>Bacillota</taxon>
        <taxon>Bacilli</taxon>
        <taxon>Bacillales</taxon>
        <taxon>Bacillaceae</taxon>
        <taxon>Lysinibacillus</taxon>
    </lineage>
</organism>
<evidence type="ECO:0000256" key="1">
    <source>
        <dbReference type="SAM" id="Phobius"/>
    </source>
</evidence>
<dbReference type="RefSeq" id="WP_107924436.1">
    <property type="nucleotide sequence ID" value="NZ_CP073713.1"/>
</dbReference>
<keyword evidence="4" id="KW-1185">Reference proteome</keyword>
<name>A0ABV2PFZ0_9BACI</name>
<proteinExistence type="predicted"/>
<gene>
    <name evidence="3" type="ORF">ABIA69_000736</name>
</gene>
<keyword evidence="1" id="KW-0812">Transmembrane</keyword>
<dbReference type="EMBL" id="JBEPSB010000002">
    <property type="protein sequence ID" value="MET4559593.1"/>
    <property type="molecule type" value="Genomic_DNA"/>
</dbReference>
<evidence type="ECO:0000313" key="4">
    <source>
        <dbReference type="Proteomes" id="UP001549363"/>
    </source>
</evidence>
<reference evidence="3 4" key="1">
    <citation type="submission" date="2024-06" db="EMBL/GenBank/DDBJ databases">
        <title>Sorghum-associated microbial communities from plants grown in Nebraska, USA.</title>
        <authorList>
            <person name="Schachtman D."/>
        </authorList>
    </citation>
    <scope>NUCLEOTIDE SEQUENCE [LARGE SCALE GENOMIC DNA]</scope>
    <source>
        <strain evidence="3 4">736</strain>
    </source>
</reference>
<dbReference type="InterPro" id="IPR025016">
    <property type="entry name" value="DUF3955"/>
</dbReference>
<dbReference type="Proteomes" id="UP001549363">
    <property type="component" value="Unassembled WGS sequence"/>
</dbReference>
<accession>A0ABV2PFZ0</accession>
<comment type="caution">
    <text evidence="3">The sequence shown here is derived from an EMBL/GenBank/DDBJ whole genome shotgun (WGS) entry which is preliminary data.</text>
</comment>
<keyword evidence="1" id="KW-1133">Transmembrane helix</keyword>
<evidence type="ECO:0000313" key="3">
    <source>
        <dbReference type="EMBL" id="MET4559593.1"/>
    </source>
</evidence>